<sequence>MIGASLVYKALFSKLGQALGAVLLVLALAGGIYRYGHHRGRVDEQAAFAAKINQENEEAGNAAEDWRVRYRRCAERGRMFDFATGTCEP</sequence>
<keyword evidence="1" id="KW-0472">Membrane</keyword>
<protein>
    <submittedName>
        <fullName evidence="2">Uncharacterized protein</fullName>
    </submittedName>
</protein>
<keyword evidence="3" id="KW-1185">Reference proteome</keyword>
<evidence type="ECO:0000313" key="3">
    <source>
        <dbReference type="Proteomes" id="UP000777661"/>
    </source>
</evidence>
<feature type="transmembrane region" description="Helical" evidence="1">
    <location>
        <begin position="15"/>
        <end position="33"/>
    </location>
</feature>
<accession>A0ABS7RD41</accession>
<dbReference type="EMBL" id="JAHSQO010000007">
    <property type="protein sequence ID" value="MBY8918837.1"/>
    <property type="molecule type" value="Genomic_DNA"/>
</dbReference>
<evidence type="ECO:0000256" key="1">
    <source>
        <dbReference type="SAM" id="Phobius"/>
    </source>
</evidence>
<keyword evidence="1" id="KW-1133">Transmembrane helix</keyword>
<organism evidence="2 3">
    <name type="scientific">Nitratireductor rhodophyticola</name>
    <dbReference type="NCBI Taxonomy" id="2854036"/>
    <lineage>
        <taxon>Bacteria</taxon>
        <taxon>Pseudomonadati</taxon>
        <taxon>Pseudomonadota</taxon>
        <taxon>Alphaproteobacteria</taxon>
        <taxon>Hyphomicrobiales</taxon>
        <taxon>Phyllobacteriaceae</taxon>
        <taxon>Nitratireductor</taxon>
    </lineage>
</organism>
<evidence type="ECO:0000313" key="2">
    <source>
        <dbReference type="EMBL" id="MBY8918837.1"/>
    </source>
</evidence>
<comment type="caution">
    <text evidence="2">The sequence shown here is derived from an EMBL/GenBank/DDBJ whole genome shotgun (WGS) entry which is preliminary data.</text>
</comment>
<proteinExistence type="predicted"/>
<reference evidence="2 3" key="1">
    <citation type="submission" date="2021-06" db="EMBL/GenBank/DDBJ databases">
        <title>Nitratireductor porphyridii sp. nov., isolated from a small marine red alga, Porphyridium purpureum in South Korea.</title>
        <authorList>
            <person name="Kim K.H."/>
            <person name="Kristyanto S."/>
            <person name="Jeon C.O."/>
        </authorList>
    </citation>
    <scope>NUCLEOTIDE SEQUENCE [LARGE SCALE GENOMIC DNA]</scope>
    <source>
        <strain evidence="2 3">R6</strain>
    </source>
</reference>
<gene>
    <name evidence="2" type="ORF">KVG22_19710</name>
</gene>
<dbReference type="RefSeq" id="WP_223004293.1">
    <property type="nucleotide sequence ID" value="NZ_JAHSQO010000007.1"/>
</dbReference>
<dbReference type="Proteomes" id="UP000777661">
    <property type="component" value="Unassembled WGS sequence"/>
</dbReference>
<name>A0ABS7RD41_9HYPH</name>
<keyword evidence="1" id="KW-0812">Transmembrane</keyword>